<dbReference type="PROSITE" id="PS00028">
    <property type="entry name" value="ZINC_FINGER_C2H2_1"/>
    <property type="match status" value="1"/>
</dbReference>
<reference evidence="4" key="1">
    <citation type="submission" date="2020-06" db="EMBL/GenBank/DDBJ databases">
        <authorList>
            <consortium name="Plant Systems Biology data submission"/>
        </authorList>
    </citation>
    <scope>NUCLEOTIDE SEQUENCE</scope>
    <source>
        <strain evidence="4">D6</strain>
    </source>
</reference>
<accession>A0A9N8H6V5</accession>
<dbReference type="GO" id="GO:0008270">
    <property type="term" value="F:zinc ion binding"/>
    <property type="evidence" value="ECO:0007669"/>
    <property type="project" value="UniProtKB-KW"/>
</dbReference>
<keyword evidence="1" id="KW-0862">Zinc</keyword>
<dbReference type="EMBL" id="CAICTM010000053">
    <property type="protein sequence ID" value="CAB9499108.1"/>
    <property type="molecule type" value="Genomic_DNA"/>
</dbReference>
<feature type="compositionally biased region" description="Basic and acidic residues" evidence="2">
    <location>
        <begin position="11"/>
        <end position="45"/>
    </location>
</feature>
<dbReference type="OrthoDB" id="8113227at2759"/>
<organism evidence="4 5">
    <name type="scientific">Seminavis robusta</name>
    <dbReference type="NCBI Taxonomy" id="568900"/>
    <lineage>
        <taxon>Eukaryota</taxon>
        <taxon>Sar</taxon>
        <taxon>Stramenopiles</taxon>
        <taxon>Ochrophyta</taxon>
        <taxon>Bacillariophyta</taxon>
        <taxon>Bacillariophyceae</taxon>
        <taxon>Bacillariophycidae</taxon>
        <taxon>Naviculales</taxon>
        <taxon>Naviculaceae</taxon>
        <taxon>Seminavis</taxon>
    </lineage>
</organism>
<evidence type="ECO:0000313" key="5">
    <source>
        <dbReference type="Proteomes" id="UP001153069"/>
    </source>
</evidence>
<keyword evidence="5" id="KW-1185">Reference proteome</keyword>
<dbReference type="PROSITE" id="PS50157">
    <property type="entry name" value="ZINC_FINGER_C2H2_2"/>
    <property type="match status" value="1"/>
</dbReference>
<dbReference type="AlphaFoldDB" id="A0A9N8H6V5"/>
<feature type="compositionally biased region" description="Acidic residues" evidence="2">
    <location>
        <begin position="1"/>
        <end position="10"/>
    </location>
</feature>
<dbReference type="SUPFAM" id="SSF57667">
    <property type="entry name" value="beta-beta-alpha zinc fingers"/>
    <property type="match status" value="1"/>
</dbReference>
<comment type="caution">
    <text evidence="4">The sequence shown here is derived from an EMBL/GenBank/DDBJ whole genome shotgun (WGS) entry which is preliminary data.</text>
</comment>
<keyword evidence="1" id="KW-0479">Metal-binding</keyword>
<evidence type="ECO:0000256" key="1">
    <source>
        <dbReference type="PROSITE-ProRule" id="PRU00042"/>
    </source>
</evidence>
<feature type="region of interest" description="Disordered" evidence="2">
    <location>
        <begin position="420"/>
        <end position="452"/>
    </location>
</feature>
<sequence>MDLSESDDSTGGDHNDDYQHHDHREQYREEDHYLTEEKAEDDRSDFAMNHRHPHHDLLEDMETEETASDSVDSCDRRISRAARSLLVRPLRSILASAKKFYKDDLEEMDNLESATVWKLLEYSLAPHAYAGQKCPLLPSLDVLRREEEHSIVLLPPPKSTSSRLGISIRSAMYQLNKRAWWRNAWYQCGFCGKLFNSRYYLDRHLETHHANKTQHEQQPHRDDKNTMICPATTWCKGLPFCSQHALEIEPYYGKGSNGLSYQDRNYIKRQLEQAMQDETAHRDEATMDRTKQQCIQMIQDCFGGESQQQSSPSVSLQAYIHQHLEQSLCQPISCPDRLHQLFFAASSQSNDAAAMMMQHVHEWHDEWEDYYDQHHTVGRLGMAMLLGLVLWYTWYMWQVNTNDSTYKWLRRKDPKGTRLLQKRSTSTWKTARKKLWGTSTTSSKRSTKAKGQ</sequence>
<feature type="region of interest" description="Disordered" evidence="2">
    <location>
        <begin position="1"/>
        <end position="49"/>
    </location>
</feature>
<proteinExistence type="predicted"/>
<keyword evidence="1" id="KW-0863">Zinc-finger</keyword>
<dbReference type="Gene3D" id="3.30.160.60">
    <property type="entry name" value="Classic Zinc Finger"/>
    <property type="match status" value="1"/>
</dbReference>
<feature type="domain" description="C2H2-type" evidence="3">
    <location>
        <begin position="186"/>
        <end position="213"/>
    </location>
</feature>
<evidence type="ECO:0000313" key="4">
    <source>
        <dbReference type="EMBL" id="CAB9499108.1"/>
    </source>
</evidence>
<evidence type="ECO:0000259" key="3">
    <source>
        <dbReference type="PROSITE" id="PS50157"/>
    </source>
</evidence>
<dbReference type="Proteomes" id="UP001153069">
    <property type="component" value="Unassembled WGS sequence"/>
</dbReference>
<dbReference type="SMART" id="SM00355">
    <property type="entry name" value="ZnF_C2H2"/>
    <property type="match status" value="1"/>
</dbReference>
<dbReference type="InterPro" id="IPR036236">
    <property type="entry name" value="Znf_C2H2_sf"/>
</dbReference>
<name>A0A9N8H6V5_9STRA</name>
<evidence type="ECO:0000256" key="2">
    <source>
        <dbReference type="SAM" id="MobiDB-lite"/>
    </source>
</evidence>
<protein>
    <recommendedName>
        <fullName evidence="3">C2H2-type domain-containing protein</fullName>
    </recommendedName>
</protein>
<gene>
    <name evidence="4" type="ORF">SEMRO_54_G031670.1</name>
</gene>
<dbReference type="InterPro" id="IPR013087">
    <property type="entry name" value="Znf_C2H2_type"/>
</dbReference>
<feature type="region of interest" description="Disordered" evidence="2">
    <location>
        <begin position="55"/>
        <end position="74"/>
    </location>
</feature>